<comment type="caution">
    <text evidence="1">The sequence shown here is derived from an EMBL/GenBank/DDBJ whole genome shotgun (WGS) entry which is preliminary data.</text>
</comment>
<organism evidence="1">
    <name type="scientific">marine sediment metagenome</name>
    <dbReference type="NCBI Taxonomy" id="412755"/>
    <lineage>
        <taxon>unclassified sequences</taxon>
        <taxon>metagenomes</taxon>
        <taxon>ecological metagenomes</taxon>
    </lineage>
</organism>
<evidence type="ECO:0000313" key="1">
    <source>
        <dbReference type="EMBL" id="KKK83571.1"/>
    </source>
</evidence>
<accession>A0A0F9BGM4</accession>
<name>A0A0F9BGM4_9ZZZZ</name>
<reference evidence="1" key="1">
    <citation type="journal article" date="2015" name="Nature">
        <title>Complex archaea that bridge the gap between prokaryotes and eukaryotes.</title>
        <authorList>
            <person name="Spang A."/>
            <person name="Saw J.H."/>
            <person name="Jorgensen S.L."/>
            <person name="Zaremba-Niedzwiedzka K."/>
            <person name="Martijn J."/>
            <person name="Lind A.E."/>
            <person name="van Eijk R."/>
            <person name="Schleper C."/>
            <person name="Guy L."/>
            <person name="Ettema T.J."/>
        </authorList>
    </citation>
    <scope>NUCLEOTIDE SEQUENCE</scope>
</reference>
<dbReference type="AlphaFoldDB" id="A0A0F9BGM4"/>
<sequence>MQVTRVNQGVAPLQPLPVVKTDQAITNVANASAYNVDQLSTEQQQQSNSYKAKVQKSAFLQNLTSNTHNSSSSSDSDNRKSVHIETVNFKSDDLAQSFEQMMELAG</sequence>
<proteinExistence type="predicted"/>
<protein>
    <submittedName>
        <fullName evidence="1">Uncharacterized protein</fullName>
    </submittedName>
</protein>
<dbReference type="EMBL" id="LAZR01052164">
    <property type="protein sequence ID" value="KKK83571.1"/>
    <property type="molecule type" value="Genomic_DNA"/>
</dbReference>
<gene>
    <name evidence="1" type="ORF">LCGC14_2792060</name>
</gene>